<keyword evidence="3" id="KW-1185">Reference proteome</keyword>
<dbReference type="PANTHER" id="PTHR40112">
    <property type="entry name" value="H2HPP ISOMERASE"/>
    <property type="match status" value="1"/>
</dbReference>
<reference evidence="2 3" key="1">
    <citation type="submission" date="2019-03" db="EMBL/GenBank/DDBJ databases">
        <title>Dyadobacter AR-3-6 sp. nov., isolated from arctic soil.</title>
        <authorList>
            <person name="Chaudhary D.K."/>
        </authorList>
    </citation>
    <scope>NUCLEOTIDE SEQUENCE [LARGE SCALE GENOMIC DNA]</scope>
    <source>
        <strain evidence="2 3">AR-3-6</strain>
    </source>
</reference>
<evidence type="ECO:0000313" key="2">
    <source>
        <dbReference type="EMBL" id="TDE18528.1"/>
    </source>
</evidence>
<comment type="caution">
    <text evidence="2">The sequence shown here is derived from an EMBL/GenBank/DDBJ whole genome shotgun (WGS) entry which is preliminary data.</text>
</comment>
<sequence length="115" mass="12914">MPFIDYNHKPIVKIWDGIYGTLAHSGTSTFGRFTIDNGTSLPEHSHVHEQWCHVLEGELEFDIAGEKKILTAGMSAFIPSWAPHSAKALTECKVLDCFTPVRQDFIELEKQQTGI</sequence>
<dbReference type="SUPFAM" id="SSF51182">
    <property type="entry name" value="RmlC-like cupins"/>
    <property type="match status" value="1"/>
</dbReference>
<dbReference type="InterPro" id="IPR014710">
    <property type="entry name" value="RmlC-like_jellyroll"/>
</dbReference>
<evidence type="ECO:0000259" key="1">
    <source>
        <dbReference type="Pfam" id="PF07883"/>
    </source>
</evidence>
<dbReference type="InterPro" id="IPR052535">
    <property type="entry name" value="Bacilysin_H2HPP_isomerase"/>
</dbReference>
<dbReference type="RefSeq" id="WP_131956520.1">
    <property type="nucleotide sequence ID" value="NZ_SMFL01000001.1"/>
</dbReference>
<dbReference type="InterPro" id="IPR013096">
    <property type="entry name" value="Cupin_2"/>
</dbReference>
<dbReference type="InterPro" id="IPR011051">
    <property type="entry name" value="RmlC_Cupin_sf"/>
</dbReference>
<dbReference type="Pfam" id="PF07883">
    <property type="entry name" value="Cupin_2"/>
    <property type="match status" value="1"/>
</dbReference>
<gene>
    <name evidence="2" type="ORF">E0F88_03040</name>
</gene>
<dbReference type="Proteomes" id="UP000294850">
    <property type="component" value="Unassembled WGS sequence"/>
</dbReference>
<dbReference type="EMBL" id="SMFL01000001">
    <property type="protein sequence ID" value="TDE18528.1"/>
    <property type="molecule type" value="Genomic_DNA"/>
</dbReference>
<name>A0A4V2Z587_9BACT</name>
<proteinExistence type="predicted"/>
<dbReference type="PANTHER" id="PTHR40112:SF1">
    <property type="entry name" value="H2HPP ISOMERASE"/>
    <property type="match status" value="1"/>
</dbReference>
<organism evidence="2 3">
    <name type="scientific">Dyadobacter psychrotolerans</name>
    <dbReference type="NCBI Taxonomy" id="2541721"/>
    <lineage>
        <taxon>Bacteria</taxon>
        <taxon>Pseudomonadati</taxon>
        <taxon>Bacteroidota</taxon>
        <taxon>Cytophagia</taxon>
        <taxon>Cytophagales</taxon>
        <taxon>Spirosomataceae</taxon>
        <taxon>Dyadobacter</taxon>
    </lineage>
</organism>
<evidence type="ECO:0000313" key="3">
    <source>
        <dbReference type="Proteomes" id="UP000294850"/>
    </source>
</evidence>
<feature type="domain" description="Cupin type-2" evidence="1">
    <location>
        <begin position="32"/>
        <end position="96"/>
    </location>
</feature>
<dbReference type="AlphaFoldDB" id="A0A4V2Z587"/>
<dbReference type="Gene3D" id="2.60.120.10">
    <property type="entry name" value="Jelly Rolls"/>
    <property type="match status" value="1"/>
</dbReference>
<dbReference type="CDD" id="cd02238">
    <property type="entry name" value="cupin_KdgF"/>
    <property type="match status" value="1"/>
</dbReference>
<accession>A0A4V2Z587</accession>
<protein>
    <submittedName>
        <fullName evidence="2">Cupin domain-containing protein</fullName>
    </submittedName>
</protein>
<dbReference type="OrthoDB" id="9811153at2"/>